<dbReference type="PANTHER" id="PTHR43758">
    <property type="entry name" value="7,8-DIHYDRO-8-OXOGUANINE TRIPHOSPHATASE"/>
    <property type="match status" value="1"/>
</dbReference>
<dbReference type="RefSeq" id="WP_095134529.1">
    <property type="nucleotide sequence ID" value="NZ_NIBG01000014.1"/>
</dbReference>
<evidence type="ECO:0000313" key="8">
    <source>
        <dbReference type="EMBL" id="PAB58586.1"/>
    </source>
</evidence>
<dbReference type="EMBL" id="NIBG01000014">
    <property type="protein sequence ID" value="PAB58586.1"/>
    <property type="molecule type" value="Genomic_DNA"/>
</dbReference>
<keyword evidence="4 6" id="KW-0378">Hydrolase</keyword>
<evidence type="ECO:0000313" key="9">
    <source>
        <dbReference type="Proteomes" id="UP000216024"/>
    </source>
</evidence>
<feature type="domain" description="Nudix hydrolase" evidence="7">
    <location>
        <begin position="1"/>
        <end position="129"/>
    </location>
</feature>
<dbReference type="InterPro" id="IPR000086">
    <property type="entry name" value="NUDIX_hydrolase_dom"/>
</dbReference>
<dbReference type="PROSITE" id="PS51462">
    <property type="entry name" value="NUDIX"/>
    <property type="match status" value="1"/>
</dbReference>
<evidence type="ECO:0000256" key="6">
    <source>
        <dbReference type="RuleBase" id="RU003476"/>
    </source>
</evidence>
<dbReference type="SUPFAM" id="SSF55811">
    <property type="entry name" value="Nudix"/>
    <property type="match status" value="1"/>
</dbReference>
<dbReference type="Proteomes" id="UP000216024">
    <property type="component" value="Unassembled WGS sequence"/>
</dbReference>
<evidence type="ECO:0000256" key="2">
    <source>
        <dbReference type="ARBA" id="ARBA00005582"/>
    </source>
</evidence>
<dbReference type="PRINTS" id="PR01402">
    <property type="entry name" value="MUTATORMUTX"/>
</dbReference>
<dbReference type="InterPro" id="IPR020084">
    <property type="entry name" value="NUDIX_hydrolase_CS"/>
</dbReference>
<sequence>MKLATLCYIQNDDKTLLLHRIKKENDVHKGLWIGLGGKLENGESPEDCVIREIKEESGLTIKNPKLRGIMTFPKFKDNEDWYVFLYTANEFHGEIIESNEGDLKWVENNKVLDMPTWEGDLIFLKWLLENKGMFSAKFVYENKKLMDYEVTFH</sequence>
<dbReference type="GO" id="GO:0046872">
    <property type="term" value="F:metal ion binding"/>
    <property type="evidence" value="ECO:0007669"/>
    <property type="project" value="UniProtKB-KW"/>
</dbReference>
<dbReference type="Gene3D" id="3.90.79.10">
    <property type="entry name" value="Nucleoside Triphosphate Pyrophosphohydrolase"/>
    <property type="match status" value="1"/>
</dbReference>
<dbReference type="InterPro" id="IPR015797">
    <property type="entry name" value="NUDIX_hydrolase-like_dom_sf"/>
</dbReference>
<dbReference type="GO" id="GO:0005737">
    <property type="term" value="C:cytoplasm"/>
    <property type="evidence" value="ECO:0007669"/>
    <property type="project" value="TreeGrafter"/>
</dbReference>
<name>A0A267MGA4_9FIRM</name>
<comment type="cofactor">
    <cofactor evidence="1">
        <name>Mg(2+)</name>
        <dbReference type="ChEBI" id="CHEBI:18420"/>
    </cofactor>
</comment>
<dbReference type="InterPro" id="IPR003562">
    <property type="entry name" value="Mutator_MutX_prot"/>
</dbReference>
<keyword evidence="9" id="KW-1185">Reference proteome</keyword>
<evidence type="ECO:0000256" key="1">
    <source>
        <dbReference type="ARBA" id="ARBA00001946"/>
    </source>
</evidence>
<evidence type="ECO:0000256" key="3">
    <source>
        <dbReference type="ARBA" id="ARBA00022723"/>
    </source>
</evidence>
<keyword evidence="3" id="KW-0479">Metal-binding</keyword>
<dbReference type="PANTHER" id="PTHR43758:SF2">
    <property type="entry name" value="OXIDIZED PURINE NUCLEOSIDE TRIPHOSPHATE HYDROLASE"/>
    <property type="match status" value="1"/>
</dbReference>
<dbReference type="InterPro" id="IPR020476">
    <property type="entry name" value="Nudix_hydrolase"/>
</dbReference>
<dbReference type="OrthoDB" id="9804563at2"/>
<dbReference type="GO" id="GO:0008413">
    <property type="term" value="F:8-oxo-7,8-dihydroguanosine triphosphate pyrophosphatase activity"/>
    <property type="evidence" value="ECO:0007669"/>
    <property type="project" value="InterPro"/>
</dbReference>
<evidence type="ECO:0000256" key="4">
    <source>
        <dbReference type="ARBA" id="ARBA00022801"/>
    </source>
</evidence>
<comment type="similarity">
    <text evidence="2 6">Belongs to the Nudix hydrolase family.</text>
</comment>
<protein>
    <submittedName>
        <fullName evidence="8">DNA mismatch repair protein MutT</fullName>
    </submittedName>
</protein>
<dbReference type="Pfam" id="PF00293">
    <property type="entry name" value="NUDIX"/>
    <property type="match status" value="1"/>
</dbReference>
<dbReference type="PRINTS" id="PR00502">
    <property type="entry name" value="NUDIXFAMILY"/>
</dbReference>
<evidence type="ECO:0000259" key="7">
    <source>
        <dbReference type="PROSITE" id="PS51462"/>
    </source>
</evidence>
<comment type="caution">
    <text evidence="8">The sequence shown here is derived from an EMBL/GenBank/DDBJ whole genome shotgun (WGS) entry which is preliminary data.</text>
</comment>
<reference evidence="8 9" key="1">
    <citation type="submission" date="2017-06" db="EMBL/GenBank/DDBJ databases">
        <title>Draft genome sequence of anaerobic fermentative bacterium Anaeromicrobium sediminis DY2726D isolated from West Pacific Ocean sediments.</title>
        <authorList>
            <person name="Zeng X."/>
        </authorList>
    </citation>
    <scope>NUCLEOTIDE SEQUENCE [LARGE SCALE GENOMIC DNA]</scope>
    <source>
        <strain evidence="8 9">DY2726D</strain>
    </source>
</reference>
<accession>A0A267MGA4</accession>
<dbReference type="GO" id="GO:0006281">
    <property type="term" value="P:DNA repair"/>
    <property type="evidence" value="ECO:0007669"/>
    <property type="project" value="InterPro"/>
</dbReference>
<dbReference type="PROSITE" id="PS00893">
    <property type="entry name" value="NUDIX_BOX"/>
    <property type="match status" value="1"/>
</dbReference>
<dbReference type="CDD" id="cd18886">
    <property type="entry name" value="NUDIX_MutT_Nudt1"/>
    <property type="match status" value="1"/>
</dbReference>
<keyword evidence="5" id="KW-0460">Magnesium</keyword>
<proteinExistence type="inferred from homology"/>
<organism evidence="8 9">
    <name type="scientific">Anaeromicrobium sediminis</name>
    <dbReference type="NCBI Taxonomy" id="1478221"/>
    <lineage>
        <taxon>Bacteria</taxon>
        <taxon>Bacillati</taxon>
        <taxon>Bacillota</taxon>
        <taxon>Clostridia</taxon>
        <taxon>Peptostreptococcales</taxon>
        <taxon>Thermotaleaceae</taxon>
        <taxon>Anaeromicrobium</taxon>
    </lineage>
</organism>
<dbReference type="AlphaFoldDB" id="A0A267MGA4"/>
<evidence type="ECO:0000256" key="5">
    <source>
        <dbReference type="ARBA" id="ARBA00022842"/>
    </source>
</evidence>
<gene>
    <name evidence="8" type="ORF">CCE28_14560</name>
</gene>